<dbReference type="InterPro" id="IPR001387">
    <property type="entry name" value="Cro/C1-type_HTH"/>
</dbReference>
<dbReference type="Gene3D" id="1.10.10.60">
    <property type="entry name" value="Homeodomain-like"/>
    <property type="match status" value="1"/>
</dbReference>
<keyword evidence="2" id="KW-0805">Transcription regulation</keyword>
<dbReference type="InterPro" id="IPR013324">
    <property type="entry name" value="RNA_pol_sigma_r3/r4-like"/>
</dbReference>
<evidence type="ECO:0000313" key="7">
    <source>
        <dbReference type="Proteomes" id="UP000565572"/>
    </source>
</evidence>
<evidence type="ECO:0000256" key="1">
    <source>
        <dbReference type="ARBA" id="ARBA00010466"/>
    </source>
</evidence>
<dbReference type="PROSITE" id="PS50943">
    <property type="entry name" value="HTH_CROC1"/>
    <property type="match status" value="1"/>
</dbReference>
<dbReference type="RefSeq" id="WP_183340286.1">
    <property type="nucleotide sequence ID" value="NZ_JACHZG010000001.1"/>
</dbReference>
<sequence>MAAAPRPETASGYRVGGTDGSRFDPSMLYAVAKLYYLEDATQAEVAAQLGTSRATVSRLLSEARRQGIVKIQVIAPEESGADNLAARLATALGLTSVELSAPFPATGPGAADVLGSVLAPAVGRALDSVGLSPGDVLLVSSGRTVYEVARYELPRLPGVVVAPTVGGTDQPEAWYQTNEITRLVAERIGGRAMYLFAPALPGPELYETLQHDPTIQRVLHLWPHARCVLTGIGAPPLLRAQAPQFIDTSSAGLVEAIGDICSRFFSRSGAPVTFPGSERLIALDLETLKQVPVVIAVASGADKVAPLIAAARAGFFDHLVTDPQTARLVLDRM</sequence>
<dbReference type="GO" id="GO:0006352">
    <property type="term" value="P:DNA-templated transcription initiation"/>
    <property type="evidence" value="ECO:0007669"/>
    <property type="project" value="InterPro"/>
</dbReference>
<dbReference type="AlphaFoldDB" id="A0A7W5JYA8"/>
<dbReference type="EMBL" id="JACHZG010000001">
    <property type="protein sequence ID" value="MBB3328420.1"/>
    <property type="molecule type" value="Genomic_DNA"/>
</dbReference>
<evidence type="ECO:0000256" key="3">
    <source>
        <dbReference type="ARBA" id="ARBA00023125"/>
    </source>
</evidence>
<dbReference type="GO" id="GO:0003677">
    <property type="term" value="F:DNA binding"/>
    <property type="evidence" value="ECO:0007669"/>
    <property type="project" value="UniProtKB-KW"/>
</dbReference>
<gene>
    <name evidence="6" type="ORF">FHX39_003364</name>
</gene>
<dbReference type="PANTHER" id="PTHR34294">
    <property type="entry name" value="TRANSCRIPTIONAL REGULATOR-RELATED"/>
    <property type="match status" value="1"/>
</dbReference>
<dbReference type="InterPro" id="IPR007630">
    <property type="entry name" value="RNA_pol_sigma70_r4"/>
</dbReference>
<dbReference type="GO" id="GO:0003700">
    <property type="term" value="F:DNA-binding transcription factor activity"/>
    <property type="evidence" value="ECO:0007669"/>
    <property type="project" value="InterPro"/>
</dbReference>
<dbReference type="Proteomes" id="UP000565572">
    <property type="component" value="Unassembled WGS sequence"/>
</dbReference>
<comment type="similarity">
    <text evidence="1">Belongs to the SorC transcriptional regulatory family.</text>
</comment>
<evidence type="ECO:0000256" key="2">
    <source>
        <dbReference type="ARBA" id="ARBA00023015"/>
    </source>
</evidence>
<feature type="domain" description="HTH cro/C1-type" evidence="5">
    <location>
        <begin position="41"/>
        <end position="99"/>
    </location>
</feature>
<dbReference type="InterPro" id="IPR037171">
    <property type="entry name" value="NagB/RpiA_transferase-like"/>
</dbReference>
<comment type="caution">
    <text evidence="6">The sequence shown here is derived from an EMBL/GenBank/DDBJ whole genome shotgun (WGS) entry which is preliminary data.</text>
</comment>
<keyword evidence="3 6" id="KW-0238">DNA-binding</keyword>
<dbReference type="Gene3D" id="3.40.50.1360">
    <property type="match status" value="1"/>
</dbReference>
<reference evidence="6 7" key="1">
    <citation type="submission" date="2020-08" db="EMBL/GenBank/DDBJ databases">
        <title>Sequencing the genomes of 1000 actinobacteria strains.</title>
        <authorList>
            <person name="Klenk H.-P."/>
        </authorList>
    </citation>
    <scope>NUCLEOTIDE SEQUENCE [LARGE SCALE GENOMIC DNA]</scope>
    <source>
        <strain evidence="6 7">DSM 11053</strain>
    </source>
</reference>
<dbReference type="Pfam" id="PF04198">
    <property type="entry name" value="Sugar-bind"/>
    <property type="match status" value="1"/>
</dbReference>
<dbReference type="SUPFAM" id="SSF100950">
    <property type="entry name" value="NagB/RpiA/CoA transferase-like"/>
    <property type="match status" value="1"/>
</dbReference>
<dbReference type="PANTHER" id="PTHR34294:SF1">
    <property type="entry name" value="TRANSCRIPTIONAL REGULATOR LSRR"/>
    <property type="match status" value="1"/>
</dbReference>
<evidence type="ECO:0000256" key="4">
    <source>
        <dbReference type="ARBA" id="ARBA00023163"/>
    </source>
</evidence>
<keyword evidence="7" id="KW-1185">Reference proteome</keyword>
<organism evidence="6 7">
    <name type="scientific">Microlunatus antarcticus</name>
    <dbReference type="NCBI Taxonomy" id="53388"/>
    <lineage>
        <taxon>Bacteria</taxon>
        <taxon>Bacillati</taxon>
        <taxon>Actinomycetota</taxon>
        <taxon>Actinomycetes</taxon>
        <taxon>Propionibacteriales</taxon>
        <taxon>Propionibacteriaceae</taxon>
        <taxon>Microlunatus</taxon>
    </lineage>
</organism>
<accession>A0A7W5JYA8</accession>
<evidence type="ECO:0000313" key="6">
    <source>
        <dbReference type="EMBL" id="MBB3328420.1"/>
    </source>
</evidence>
<dbReference type="Pfam" id="PF04545">
    <property type="entry name" value="Sigma70_r4"/>
    <property type="match status" value="1"/>
</dbReference>
<proteinExistence type="inferred from homology"/>
<keyword evidence="4" id="KW-0804">Transcription</keyword>
<dbReference type="InterPro" id="IPR051054">
    <property type="entry name" value="SorC_transcr_regulators"/>
</dbReference>
<evidence type="ECO:0000259" key="5">
    <source>
        <dbReference type="PROSITE" id="PS50943"/>
    </source>
</evidence>
<dbReference type="SUPFAM" id="SSF88659">
    <property type="entry name" value="Sigma3 and sigma4 domains of RNA polymerase sigma factors"/>
    <property type="match status" value="1"/>
</dbReference>
<name>A0A7W5JYA8_9ACTN</name>
<protein>
    <submittedName>
        <fullName evidence="6">DNA-binding transcriptional regulator LsrR (DeoR family)</fullName>
    </submittedName>
</protein>
<dbReference type="InterPro" id="IPR007324">
    <property type="entry name" value="Sugar-bd_dom_put"/>
</dbReference>
<dbReference type="GO" id="GO:0030246">
    <property type="term" value="F:carbohydrate binding"/>
    <property type="evidence" value="ECO:0007669"/>
    <property type="project" value="InterPro"/>
</dbReference>